<dbReference type="InterPro" id="IPR027417">
    <property type="entry name" value="P-loop_NTPase"/>
</dbReference>
<dbReference type="Pfam" id="PF00685">
    <property type="entry name" value="Sulfotransfer_1"/>
    <property type="match status" value="1"/>
</dbReference>
<dbReference type="InterPro" id="IPR051135">
    <property type="entry name" value="Gal/GlcNAc/GalNAc_ST"/>
</dbReference>
<dbReference type="Gene3D" id="3.40.50.300">
    <property type="entry name" value="P-loop containing nucleotide triphosphate hydrolases"/>
    <property type="match status" value="1"/>
</dbReference>
<dbReference type="EC" id="2.8.2.-" evidence="1"/>
<name>A0A8J6ELF8_ELECQ</name>
<sequence>TKAPIHVLILSSWRSGSSFIGQIFNHHPDVFYLFEPGHPIWMRFKKEAAELLHYPLRDLIHSLFTCDVTPLQQYVPGDGKYISSMSFFAESRALCSPPSCSHPSTSEGYERSKCSKHCRNSTFDKMAEACNTYDHRVMKTVRILDFSVLLPLFQDPALDLRIIHLVRDPRAIVSSRRSFSLDIDDQIVLKQHDKDTKGPVMAKICRAQVNIYRMVKAVGDYLERRYLLIRHEDLSMEPIVCTKKIYEFSGLKMTPDLERWIYNITHDLIKHPSRFLAFSKQSSKVIQKWRNTLDFNKVKEIEEYCREAMDLFGYLPVSSVSDQKNMSLDLVLSSVEMDDPSETNMK</sequence>
<proteinExistence type="inferred from homology"/>
<dbReference type="GO" id="GO:0006790">
    <property type="term" value="P:sulfur compound metabolic process"/>
    <property type="evidence" value="ECO:0007669"/>
    <property type="project" value="TreeGrafter"/>
</dbReference>
<protein>
    <recommendedName>
        <fullName evidence="1">Sulfotransferase</fullName>
        <ecNumber evidence="1">2.8.2.-</ecNumber>
    </recommendedName>
</protein>
<dbReference type="OrthoDB" id="6138663at2759"/>
<accession>A0A8J6ELF8</accession>
<evidence type="ECO:0000259" key="2">
    <source>
        <dbReference type="Pfam" id="PF00685"/>
    </source>
</evidence>
<dbReference type="PANTHER" id="PTHR10704:SF4">
    <property type="entry name" value="CARBOHYDRATE SULFOTRANSFERASE 6"/>
    <property type="match status" value="1"/>
</dbReference>
<dbReference type="AlphaFoldDB" id="A0A8J6ELF8"/>
<dbReference type="PANTHER" id="PTHR10704">
    <property type="entry name" value="CARBOHYDRATE SULFOTRANSFERASE"/>
    <property type="match status" value="1"/>
</dbReference>
<evidence type="ECO:0000313" key="3">
    <source>
        <dbReference type="EMBL" id="KAG9471608.1"/>
    </source>
</evidence>
<evidence type="ECO:0000313" key="4">
    <source>
        <dbReference type="Proteomes" id="UP000770717"/>
    </source>
</evidence>
<gene>
    <name evidence="3" type="ORF">GDO78_014020</name>
</gene>
<dbReference type="InterPro" id="IPR000863">
    <property type="entry name" value="Sulfotransferase_dom"/>
</dbReference>
<dbReference type="GO" id="GO:0006044">
    <property type="term" value="P:N-acetylglucosamine metabolic process"/>
    <property type="evidence" value="ECO:0007669"/>
    <property type="project" value="TreeGrafter"/>
</dbReference>
<evidence type="ECO:0000256" key="1">
    <source>
        <dbReference type="RuleBase" id="RU361155"/>
    </source>
</evidence>
<reference evidence="3" key="1">
    <citation type="thesis" date="2020" institute="ProQuest LLC" country="789 East Eisenhower Parkway, Ann Arbor, MI, USA">
        <title>Comparative Genomics and Chromosome Evolution.</title>
        <authorList>
            <person name="Mudd A.B."/>
        </authorList>
    </citation>
    <scope>NUCLEOTIDE SEQUENCE</scope>
    <source>
        <strain evidence="3">HN-11 Male</strain>
        <tissue evidence="3">Kidney and liver</tissue>
    </source>
</reference>
<comment type="similarity">
    <text evidence="1">Belongs to the sulfotransferase 1 family.</text>
</comment>
<keyword evidence="1" id="KW-0808">Transferase</keyword>
<comment type="caution">
    <text evidence="3">The sequence shown here is derived from an EMBL/GenBank/DDBJ whole genome shotgun (WGS) entry which is preliminary data.</text>
</comment>
<dbReference type="GO" id="GO:0001517">
    <property type="term" value="F:N-acetylglucosamine 6-O-sulfotransferase activity"/>
    <property type="evidence" value="ECO:0007669"/>
    <property type="project" value="TreeGrafter"/>
</dbReference>
<dbReference type="EMBL" id="WNTK01000123">
    <property type="protein sequence ID" value="KAG9471608.1"/>
    <property type="molecule type" value="Genomic_DNA"/>
</dbReference>
<dbReference type="SUPFAM" id="SSF52540">
    <property type="entry name" value="P-loop containing nucleoside triphosphate hydrolases"/>
    <property type="match status" value="1"/>
</dbReference>
<organism evidence="3 4">
    <name type="scientific">Eleutherodactylus coqui</name>
    <name type="common">Puerto Rican coqui</name>
    <dbReference type="NCBI Taxonomy" id="57060"/>
    <lineage>
        <taxon>Eukaryota</taxon>
        <taxon>Metazoa</taxon>
        <taxon>Chordata</taxon>
        <taxon>Craniata</taxon>
        <taxon>Vertebrata</taxon>
        <taxon>Euteleostomi</taxon>
        <taxon>Amphibia</taxon>
        <taxon>Batrachia</taxon>
        <taxon>Anura</taxon>
        <taxon>Neobatrachia</taxon>
        <taxon>Hyloidea</taxon>
        <taxon>Eleutherodactylidae</taxon>
        <taxon>Eleutherodactylinae</taxon>
        <taxon>Eleutherodactylus</taxon>
        <taxon>Eleutherodactylus</taxon>
    </lineage>
</organism>
<keyword evidence="4" id="KW-1185">Reference proteome</keyword>
<feature type="non-terminal residue" evidence="3">
    <location>
        <position position="1"/>
    </location>
</feature>
<feature type="domain" description="Sulfotransferase" evidence="2">
    <location>
        <begin position="5"/>
        <end position="313"/>
    </location>
</feature>
<dbReference type="Proteomes" id="UP000770717">
    <property type="component" value="Unassembled WGS sequence"/>
</dbReference>